<dbReference type="RefSeq" id="WP_072999469.1">
    <property type="nucleotide sequence ID" value="NZ_FRAM01000004.1"/>
</dbReference>
<protein>
    <submittedName>
        <fullName evidence="4">Two component transcriptional regulator, LytTR family</fullName>
    </submittedName>
</protein>
<dbReference type="GO" id="GO:0003677">
    <property type="term" value="F:DNA binding"/>
    <property type="evidence" value="ECO:0007669"/>
    <property type="project" value="InterPro"/>
</dbReference>
<accession>A0A1M6TUZ6</accession>
<evidence type="ECO:0000256" key="1">
    <source>
        <dbReference type="PROSITE-ProRule" id="PRU00169"/>
    </source>
</evidence>
<dbReference type="InterPro" id="IPR007492">
    <property type="entry name" value="LytTR_DNA-bd_dom"/>
</dbReference>
<dbReference type="SMART" id="SM00850">
    <property type="entry name" value="LytTR"/>
    <property type="match status" value="1"/>
</dbReference>
<dbReference type="InterPro" id="IPR011006">
    <property type="entry name" value="CheY-like_superfamily"/>
</dbReference>
<evidence type="ECO:0000313" key="4">
    <source>
        <dbReference type="EMBL" id="SHK60771.1"/>
    </source>
</evidence>
<dbReference type="GO" id="GO:0000156">
    <property type="term" value="F:phosphorelay response regulator activity"/>
    <property type="evidence" value="ECO:0007669"/>
    <property type="project" value="InterPro"/>
</dbReference>
<name>A0A1M6TUZ6_9FLAO</name>
<evidence type="ECO:0000259" key="2">
    <source>
        <dbReference type="PROSITE" id="PS50110"/>
    </source>
</evidence>
<dbReference type="STRING" id="216903.SAMN05444371_2958"/>
<dbReference type="Pfam" id="PF00072">
    <property type="entry name" value="Response_reg"/>
    <property type="match status" value="1"/>
</dbReference>
<dbReference type="PROSITE" id="PS50110">
    <property type="entry name" value="RESPONSE_REGULATORY"/>
    <property type="match status" value="1"/>
</dbReference>
<feature type="domain" description="Response regulatory" evidence="2">
    <location>
        <begin position="5"/>
        <end position="118"/>
    </location>
</feature>
<dbReference type="Gene3D" id="3.40.50.2300">
    <property type="match status" value="1"/>
</dbReference>
<dbReference type="PANTHER" id="PTHR37299:SF1">
    <property type="entry name" value="STAGE 0 SPORULATION PROTEIN A HOMOLOG"/>
    <property type="match status" value="1"/>
</dbReference>
<dbReference type="AlphaFoldDB" id="A0A1M6TUZ6"/>
<dbReference type="PANTHER" id="PTHR37299">
    <property type="entry name" value="TRANSCRIPTIONAL REGULATOR-RELATED"/>
    <property type="match status" value="1"/>
</dbReference>
<evidence type="ECO:0000313" key="5">
    <source>
        <dbReference type="Proteomes" id="UP000184498"/>
    </source>
</evidence>
<gene>
    <name evidence="4" type="ORF">SAMN05444371_2958</name>
</gene>
<dbReference type="InterPro" id="IPR001789">
    <property type="entry name" value="Sig_transdc_resp-reg_receiver"/>
</dbReference>
<feature type="modified residue" description="4-aspartylphosphate" evidence="1">
    <location>
        <position position="56"/>
    </location>
</feature>
<reference evidence="5" key="1">
    <citation type="submission" date="2016-11" db="EMBL/GenBank/DDBJ databases">
        <authorList>
            <person name="Varghese N."/>
            <person name="Submissions S."/>
        </authorList>
    </citation>
    <scope>NUCLEOTIDE SEQUENCE [LARGE SCALE GENOMIC DNA]</scope>
    <source>
        <strain evidence="5">DSM 18016</strain>
    </source>
</reference>
<dbReference type="SUPFAM" id="SSF52172">
    <property type="entry name" value="CheY-like"/>
    <property type="match status" value="1"/>
</dbReference>
<proteinExistence type="predicted"/>
<keyword evidence="1" id="KW-0597">Phosphoprotein</keyword>
<dbReference type="InterPro" id="IPR046947">
    <property type="entry name" value="LytR-like"/>
</dbReference>
<sequence length="240" mass="27785">MSHIKTIIIEDEAPALKRLTRMVENHPKLQLLDVAKSMSEGEEKIQKSHPDLIFLDIQLKDASAFDLLSKIKNTFFGKIIFVTAFDAYAVKAFEIEALDYLLKPYSEERFLKSVEKAVSKIGTLDFEKMLLQLKSGLQNESQILIIPEGNRNHYIEKSSLMYLSSETYYTNFILENGKKTIRISLKKLEYILPENFVRINKSTIINKNYIMEINRGKSTGKIILKDKNEFYISENFNQSL</sequence>
<dbReference type="SMART" id="SM00448">
    <property type="entry name" value="REC"/>
    <property type="match status" value="1"/>
</dbReference>
<dbReference type="Proteomes" id="UP000184498">
    <property type="component" value="Unassembled WGS sequence"/>
</dbReference>
<evidence type="ECO:0000259" key="3">
    <source>
        <dbReference type="PROSITE" id="PS50930"/>
    </source>
</evidence>
<dbReference type="OrthoDB" id="2168082at2"/>
<keyword evidence="5" id="KW-1185">Reference proteome</keyword>
<dbReference type="PROSITE" id="PS50930">
    <property type="entry name" value="HTH_LYTTR"/>
    <property type="match status" value="1"/>
</dbReference>
<dbReference type="EMBL" id="FRAM01000004">
    <property type="protein sequence ID" value="SHK60771.1"/>
    <property type="molecule type" value="Genomic_DNA"/>
</dbReference>
<dbReference type="Pfam" id="PF04397">
    <property type="entry name" value="LytTR"/>
    <property type="match status" value="1"/>
</dbReference>
<organism evidence="4 5">
    <name type="scientific">Epilithonimonas mollis</name>
    <dbReference type="NCBI Taxonomy" id="216903"/>
    <lineage>
        <taxon>Bacteria</taxon>
        <taxon>Pseudomonadati</taxon>
        <taxon>Bacteroidota</taxon>
        <taxon>Flavobacteriia</taxon>
        <taxon>Flavobacteriales</taxon>
        <taxon>Weeksellaceae</taxon>
        <taxon>Chryseobacterium group</taxon>
        <taxon>Epilithonimonas</taxon>
    </lineage>
</organism>
<feature type="domain" description="HTH LytTR-type" evidence="3">
    <location>
        <begin position="144"/>
        <end position="240"/>
    </location>
</feature>
<dbReference type="Gene3D" id="2.40.50.1020">
    <property type="entry name" value="LytTr DNA-binding domain"/>
    <property type="match status" value="1"/>
</dbReference>